<evidence type="ECO:0000256" key="3">
    <source>
        <dbReference type="ARBA" id="ARBA00023139"/>
    </source>
</evidence>
<feature type="domain" description="OmpA-like" evidence="9">
    <location>
        <begin position="56"/>
        <end position="173"/>
    </location>
</feature>
<gene>
    <name evidence="6" type="primary">pal</name>
    <name evidence="10" type="ORF">SAMN05444354_10470</name>
</gene>
<keyword evidence="1 6" id="KW-0732">Signal</keyword>
<keyword evidence="3 6" id="KW-0564">Palmitate</keyword>
<dbReference type="InterPro" id="IPR036737">
    <property type="entry name" value="OmpA-like_sf"/>
</dbReference>
<evidence type="ECO:0000256" key="4">
    <source>
        <dbReference type="ARBA" id="ARBA00023237"/>
    </source>
</evidence>
<dbReference type="InterPro" id="IPR006664">
    <property type="entry name" value="OMP_bac"/>
</dbReference>
<keyword evidence="5 6" id="KW-0449">Lipoprotein</keyword>
<proteinExistence type="inferred from homology"/>
<dbReference type="HAMAP" id="MF_02204">
    <property type="entry name" value="Pal"/>
    <property type="match status" value="1"/>
</dbReference>
<keyword evidence="4 6" id="KW-0998">Cell outer membrane</keyword>
<feature type="region of interest" description="Disordered" evidence="7">
    <location>
        <begin position="28"/>
        <end position="57"/>
    </location>
</feature>
<evidence type="ECO:0000256" key="2">
    <source>
        <dbReference type="ARBA" id="ARBA00023136"/>
    </source>
</evidence>
<feature type="signal peptide" evidence="8">
    <location>
        <begin position="1"/>
        <end position="17"/>
    </location>
</feature>
<dbReference type="OrthoDB" id="9809164at2"/>
<dbReference type="GO" id="GO:0051301">
    <property type="term" value="P:cell division"/>
    <property type="evidence" value="ECO:0007669"/>
    <property type="project" value="InterPro"/>
</dbReference>
<evidence type="ECO:0000256" key="7">
    <source>
        <dbReference type="SAM" id="MobiDB-lite"/>
    </source>
</evidence>
<dbReference type="PRINTS" id="PR01021">
    <property type="entry name" value="OMPADOMAIN"/>
</dbReference>
<dbReference type="Proteomes" id="UP000182719">
    <property type="component" value="Unassembled WGS sequence"/>
</dbReference>
<dbReference type="Pfam" id="PF00691">
    <property type="entry name" value="OmpA"/>
    <property type="match status" value="1"/>
</dbReference>
<organism evidence="10 11">
    <name type="scientific">Stigmatella aurantiaca</name>
    <dbReference type="NCBI Taxonomy" id="41"/>
    <lineage>
        <taxon>Bacteria</taxon>
        <taxon>Pseudomonadati</taxon>
        <taxon>Myxococcota</taxon>
        <taxon>Myxococcia</taxon>
        <taxon>Myxococcales</taxon>
        <taxon>Cystobacterineae</taxon>
        <taxon>Archangiaceae</taxon>
        <taxon>Stigmatella</taxon>
    </lineage>
</organism>
<dbReference type="RefSeq" id="WP_075006140.1">
    <property type="nucleotide sequence ID" value="NZ_FOAP01000004.1"/>
</dbReference>
<dbReference type="Gene3D" id="3.30.1330.60">
    <property type="entry name" value="OmpA-like domain"/>
    <property type="match status" value="1"/>
</dbReference>
<evidence type="ECO:0000313" key="10">
    <source>
        <dbReference type="EMBL" id="SEL13373.1"/>
    </source>
</evidence>
<feature type="compositionally biased region" description="Pro residues" evidence="7">
    <location>
        <begin position="37"/>
        <end position="50"/>
    </location>
</feature>
<dbReference type="PANTHER" id="PTHR30329:SF21">
    <property type="entry name" value="LIPOPROTEIN YIAD-RELATED"/>
    <property type="match status" value="1"/>
</dbReference>
<evidence type="ECO:0000259" key="9">
    <source>
        <dbReference type="PROSITE" id="PS51123"/>
    </source>
</evidence>
<reference evidence="11" key="1">
    <citation type="submission" date="2016-10" db="EMBL/GenBank/DDBJ databases">
        <authorList>
            <person name="Varghese N."/>
            <person name="Submissions S."/>
        </authorList>
    </citation>
    <scope>NUCLEOTIDE SEQUENCE [LARGE SCALE GENOMIC DNA]</scope>
    <source>
        <strain evidence="11">DSM 17044</strain>
    </source>
</reference>
<sequence length="179" mass="18928">MRSFLLPCIVLALGASACATKSVATVSSNEGLSGRGPPSPPPPAPVPPQPSVSGEDAGLSSLTFGPIYYELDSTTLRPESRDTLDRLAEALRRRPGAQVTISGHTCELGTTEYNLALGQRRAAMAKDYLVKLGVGRNAITVVSYGEESPAAQGSGEDVWSRNRRSEFNLSVAQARLDAR</sequence>
<dbReference type="InterPro" id="IPR006665">
    <property type="entry name" value="OmpA-like"/>
</dbReference>
<keyword evidence="2 6" id="KW-0472">Membrane</keyword>
<evidence type="ECO:0000256" key="6">
    <source>
        <dbReference type="HAMAP-Rule" id="MF_02204"/>
    </source>
</evidence>
<name>A0A1H7MQ90_STIAU</name>
<protein>
    <recommendedName>
        <fullName evidence="6">Peptidoglycan-associated lipoprotein</fullName>
        <shortName evidence="6">PAL</shortName>
    </recommendedName>
</protein>
<evidence type="ECO:0000313" key="11">
    <source>
        <dbReference type="Proteomes" id="UP000182719"/>
    </source>
</evidence>
<dbReference type="CDD" id="cd07185">
    <property type="entry name" value="OmpA_C-like"/>
    <property type="match status" value="1"/>
</dbReference>
<dbReference type="InterPro" id="IPR050330">
    <property type="entry name" value="Bact_OuterMem_StrucFunc"/>
</dbReference>
<comment type="similarity">
    <text evidence="6">Belongs to the Pal lipoprotein family.</text>
</comment>
<dbReference type="EMBL" id="FOAP01000004">
    <property type="protein sequence ID" value="SEL13373.1"/>
    <property type="molecule type" value="Genomic_DNA"/>
</dbReference>
<comment type="subcellular location">
    <subcellularLocation>
        <location evidence="6">Cell outer membrane</location>
        <topology evidence="6">Lipid-anchor</topology>
    </subcellularLocation>
</comment>
<dbReference type="SUPFAM" id="SSF103088">
    <property type="entry name" value="OmpA-like"/>
    <property type="match status" value="1"/>
</dbReference>
<feature type="chain" id="PRO_5010220244" description="Peptidoglycan-associated lipoprotein" evidence="8">
    <location>
        <begin position="18"/>
        <end position="179"/>
    </location>
</feature>
<accession>A0A1H7MQ90</accession>
<evidence type="ECO:0000256" key="5">
    <source>
        <dbReference type="ARBA" id="ARBA00023288"/>
    </source>
</evidence>
<dbReference type="PROSITE" id="PS51257">
    <property type="entry name" value="PROKAR_LIPOPROTEIN"/>
    <property type="match status" value="1"/>
</dbReference>
<dbReference type="PROSITE" id="PS51123">
    <property type="entry name" value="OMPA_2"/>
    <property type="match status" value="1"/>
</dbReference>
<evidence type="ECO:0000256" key="1">
    <source>
        <dbReference type="ARBA" id="ARBA00022729"/>
    </source>
</evidence>
<dbReference type="InterPro" id="IPR039001">
    <property type="entry name" value="Pal"/>
</dbReference>
<keyword evidence="11" id="KW-1185">Reference proteome</keyword>
<dbReference type="GO" id="GO:0009279">
    <property type="term" value="C:cell outer membrane"/>
    <property type="evidence" value="ECO:0007669"/>
    <property type="project" value="UniProtKB-SubCell"/>
</dbReference>
<dbReference type="AlphaFoldDB" id="A0A1H7MQ90"/>
<dbReference type="PANTHER" id="PTHR30329">
    <property type="entry name" value="STATOR ELEMENT OF FLAGELLAR MOTOR COMPLEX"/>
    <property type="match status" value="1"/>
</dbReference>
<evidence type="ECO:0000256" key="8">
    <source>
        <dbReference type="SAM" id="SignalP"/>
    </source>
</evidence>